<feature type="transmembrane region" description="Helical" evidence="9">
    <location>
        <begin position="321"/>
        <end position="340"/>
    </location>
</feature>
<dbReference type="InterPro" id="IPR022813">
    <property type="entry name" value="SecD/SecF_arch_bac"/>
</dbReference>
<dbReference type="PANTHER" id="PTHR30081">
    <property type="entry name" value="PROTEIN-EXPORT MEMBRANE PROTEIN SEC"/>
    <property type="match status" value="1"/>
</dbReference>
<dbReference type="InterPro" id="IPR005791">
    <property type="entry name" value="SecD"/>
</dbReference>
<feature type="transmembrane region" description="Helical" evidence="9">
    <location>
        <begin position="347"/>
        <end position="367"/>
    </location>
</feature>
<dbReference type="EMBL" id="JAENII010000018">
    <property type="protein sequence ID" value="MBK1828819.1"/>
    <property type="molecule type" value="Genomic_DNA"/>
</dbReference>
<sequence length="810" mass="86591">MTSPLLALELVSDPLVLFLSGLALLILFIWYFATESDRRKRNIGTILILGLCSICLLALIPPSKTLKGGIDIVGGSAFTLRVQPNIDPTTGEVIPLSPTSLDQAVETIEKRLNGGGISDMLIAKSGTDTIILQMPGMDPESAAEVRETLQKVAKLELKEVSNKSRQLAELVYNGEEVVPGFSAYKYEGETRTGEPYTEYLLLDNRPAVDGKDVADAWPQTQGADHQVGIKLTGEGGEKMGNLTQNMELGSDRIAVLLDNEVITAPVVQDRLRSNFVIMGQRNFDEASKLASQLLNPMENALDIEEERTVSPSLGIAVVKQGTTSALVGLALTAVFILIYYRMAGIVALFALVTNAILIFGAMAMFGFTFTLPGIAGIILTIGMAVDANVLIYERLREELENGKSLANAIDTAYEKAFSAIFDSNITSLLSAGVLLSMASGTVKGFAVTLTVGLLASMFSAILVTRVFFRWATDTGMLKKLSLLNLFKKTNFDFLGKRKTAFIISMVLGITAISGFAIKRTNALGVDFTGGTIISFQFQPDQDGIRQTDAENALKDLNTKARPMVQEEKVPGSGELLTIRVDTEDVVKVEETLRAAFPVLGERIPNPSSAGDTKWAIDASKESVSATAGAAFLTNSGIALLVGLIAISIYISIRFEFSFALGAFVAVVHDVIIAVGLIILMGGELSLIHVGAILTIAGYSINDTIIVFDRIRESLLTTSGKVENLMNQAINATLSRTLLTSTTTITTVAILAIFGGASLREFSTMILVGLVIGTYSSIFVASPVVLLSSKGKNLRRQVLDASLAGDTAANA</sequence>
<keyword evidence="3 9" id="KW-1003">Cell membrane</keyword>
<dbReference type="Pfam" id="PF22599">
    <property type="entry name" value="SecDF_P1_head"/>
    <property type="match status" value="1"/>
</dbReference>
<dbReference type="InterPro" id="IPR005665">
    <property type="entry name" value="SecF_bac"/>
</dbReference>
<dbReference type="Gene3D" id="3.30.70.3400">
    <property type="match status" value="1"/>
</dbReference>
<reference evidence="14" key="1">
    <citation type="submission" date="2021-01" db="EMBL/GenBank/DDBJ databases">
        <title>Modified the classification status of verrucomicrobia.</title>
        <authorList>
            <person name="Feng X."/>
        </authorList>
    </citation>
    <scope>NUCLEOTIDE SEQUENCE</scope>
    <source>
        <strain evidence="14">KCTC 22201</strain>
    </source>
</reference>
<evidence type="ECO:0000259" key="11">
    <source>
        <dbReference type="Pfam" id="PF02355"/>
    </source>
</evidence>
<proteinExistence type="inferred from homology"/>
<dbReference type="PRINTS" id="PR01755">
    <property type="entry name" value="SECFTRNLCASE"/>
</dbReference>
<feature type="transmembrane region" description="Helical" evidence="9">
    <location>
        <begin position="765"/>
        <end position="786"/>
    </location>
</feature>
<dbReference type="HAMAP" id="MF_01464_B">
    <property type="entry name" value="SecF_B"/>
    <property type="match status" value="1"/>
</dbReference>
<evidence type="ECO:0000313" key="15">
    <source>
        <dbReference type="Proteomes" id="UP000658278"/>
    </source>
</evidence>
<comment type="similarity">
    <text evidence="10">Belongs to the SecD/SecF family. SecF subfamily.</text>
</comment>
<dbReference type="InterPro" id="IPR055344">
    <property type="entry name" value="SecD_SecF_C_bact"/>
</dbReference>
<dbReference type="Gene3D" id="1.20.1640.10">
    <property type="entry name" value="Multidrug efflux transporter AcrB transmembrane domain"/>
    <property type="match status" value="2"/>
</dbReference>
<dbReference type="GO" id="GO:0065002">
    <property type="term" value="P:intracellular protein transmembrane transport"/>
    <property type="evidence" value="ECO:0007669"/>
    <property type="project" value="UniProtKB-UniRule"/>
</dbReference>
<feature type="transmembrane region" description="Helical" evidence="9">
    <location>
        <begin position="658"/>
        <end position="680"/>
    </location>
</feature>
<dbReference type="AlphaFoldDB" id="A0A934RGM9"/>
<feature type="transmembrane region" description="Helical" evidence="9">
    <location>
        <begin position="373"/>
        <end position="395"/>
    </location>
</feature>
<dbReference type="InterPro" id="IPR022646">
    <property type="entry name" value="SecD/SecF_CS"/>
</dbReference>
<comment type="subunit">
    <text evidence="9">Forms a complex with SecF. Part of the essential Sec protein translocation apparatus which comprises SecA, SecYEG and auxiliary proteins SecDF. Other proteins may also be involved.</text>
</comment>
<keyword evidence="5 9" id="KW-0653">Protein transport</keyword>
<dbReference type="GO" id="GO:0006605">
    <property type="term" value="P:protein targeting"/>
    <property type="evidence" value="ECO:0007669"/>
    <property type="project" value="UniProtKB-UniRule"/>
</dbReference>
<comment type="caution">
    <text evidence="9">Lacks conserved residue(s) required for the propagation of feature annotation.</text>
</comment>
<evidence type="ECO:0000256" key="10">
    <source>
        <dbReference type="HAMAP-Rule" id="MF_01464"/>
    </source>
</evidence>
<dbReference type="GO" id="GO:0043952">
    <property type="term" value="P:protein transport by the Sec complex"/>
    <property type="evidence" value="ECO:0007669"/>
    <property type="project" value="UniProtKB-UniRule"/>
</dbReference>
<dbReference type="Pfam" id="PF21760">
    <property type="entry name" value="SecD_1st"/>
    <property type="match status" value="1"/>
</dbReference>
<feature type="transmembrane region" description="Helical" evidence="9">
    <location>
        <begin position="416"/>
        <end position="438"/>
    </location>
</feature>
<evidence type="ECO:0000259" key="12">
    <source>
        <dbReference type="Pfam" id="PF21760"/>
    </source>
</evidence>
<comment type="similarity">
    <text evidence="9">Belongs to the SecD/SecF family. SecD subfamily.</text>
</comment>
<evidence type="ECO:0000256" key="2">
    <source>
        <dbReference type="ARBA" id="ARBA00022448"/>
    </source>
</evidence>
<dbReference type="Proteomes" id="UP000658278">
    <property type="component" value="Unassembled WGS sequence"/>
</dbReference>
<feature type="domain" description="Protein export membrane protein SecD/SecF C-terminal" evidence="11">
    <location>
        <begin position="294"/>
        <end position="468"/>
    </location>
</feature>
<feature type="domain" description="Protein export membrane protein SecD/SecF C-terminal" evidence="11">
    <location>
        <begin position="618"/>
        <end position="786"/>
    </location>
</feature>
<name>A0A934RGM9_9BACT</name>
<evidence type="ECO:0000256" key="9">
    <source>
        <dbReference type="HAMAP-Rule" id="MF_01463"/>
    </source>
</evidence>
<dbReference type="GO" id="GO:0015450">
    <property type="term" value="F:protein-transporting ATPase activity"/>
    <property type="evidence" value="ECO:0007669"/>
    <property type="project" value="InterPro"/>
</dbReference>
<evidence type="ECO:0000259" key="13">
    <source>
        <dbReference type="Pfam" id="PF22599"/>
    </source>
</evidence>
<keyword evidence="8 9" id="KW-0472">Membrane</keyword>
<organism evidence="14 15">
    <name type="scientific">Haloferula rosea</name>
    <dbReference type="NCBI Taxonomy" id="490093"/>
    <lineage>
        <taxon>Bacteria</taxon>
        <taxon>Pseudomonadati</taxon>
        <taxon>Verrucomicrobiota</taxon>
        <taxon>Verrucomicrobiia</taxon>
        <taxon>Verrucomicrobiales</taxon>
        <taxon>Verrucomicrobiaceae</taxon>
        <taxon>Haloferula</taxon>
    </lineage>
</organism>
<dbReference type="InterPro" id="IPR048631">
    <property type="entry name" value="SecD_1st"/>
</dbReference>
<feature type="transmembrane region" description="Helical" evidence="9">
    <location>
        <begin position="499"/>
        <end position="517"/>
    </location>
</feature>
<dbReference type="RefSeq" id="WP_200282977.1">
    <property type="nucleotide sequence ID" value="NZ_JAENII010000018.1"/>
</dbReference>
<feature type="transmembrane region" description="Helical" evidence="9">
    <location>
        <begin position="444"/>
        <end position="468"/>
    </location>
</feature>
<comment type="subunit">
    <text evidence="10">Forms a complex with SecD. Part of the essential Sec protein translocation apparatus which comprises SecA, SecYEG and auxiliary proteins SecDF. Other proteins may also be involved.</text>
</comment>
<feature type="transmembrane region" description="Helical" evidence="9">
    <location>
        <begin position="42"/>
        <end position="60"/>
    </location>
</feature>
<evidence type="ECO:0000256" key="8">
    <source>
        <dbReference type="ARBA" id="ARBA00023136"/>
    </source>
</evidence>
<dbReference type="GO" id="GO:0005886">
    <property type="term" value="C:plasma membrane"/>
    <property type="evidence" value="ECO:0007669"/>
    <property type="project" value="UniProtKB-SubCell"/>
</dbReference>
<keyword evidence="2 9" id="KW-0813">Transport</keyword>
<dbReference type="HAMAP" id="MF_01463_B">
    <property type="entry name" value="SecD_B"/>
    <property type="match status" value="1"/>
</dbReference>
<evidence type="ECO:0000256" key="5">
    <source>
        <dbReference type="ARBA" id="ARBA00022927"/>
    </source>
</evidence>
<dbReference type="InterPro" id="IPR022645">
    <property type="entry name" value="SecD/SecF_bac"/>
</dbReference>
<comment type="subcellular location">
    <subcellularLocation>
        <location evidence="1 9">Cell membrane</location>
        <topology evidence="1 9">Multi-pass membrane protein</topology>
    </subcellularLocation>
</comment>
<accession>A0A934RGM9</accession>
<comment type="function">
    <text evidence="9">Part of the Sec protein translocase complex. Interacts with the SecYEG preprotein conducting channel. SecDF uses the proton motive force (PMF) to complete protein translocation after the ATP-dependent function of SecA.</text>
</comment>
<dbReference type="Pfam" id="PF02355">
    <property type="entry name" value="SecD_SecF_C"/>
    <property type="match status" value="2"/>
</dbReference>
<protein>
    <recommendedName>
        <fullName evidence="9 10">Multifunctional fusion protein</fullName>
    </recommendedName>
    <domain>
        <recommendedName>
            <fullName evidence="9">Protein translocase subunit SecD</fullName>
        </recommendedName>
    </domain>
    <domain>
        <recommendedName>
            <fullName evidence="10">Protein-export membrane protein SecF</fullName>
        </recommendedName>
    </domain>
</protein>
<evidence type="ECO:0000256" key="7">
    <source>
        <dbReference type="ARBA" id="ARBA00023010"/>
    </source>
</evidence>
<feature type="domain" description="Protein translocase subunit SecDF P1" evidence="12">
    <location>
        <begin position="101"/>
        <end position="161"/>
    </location>
</feature>
<evidence type="ECO:0000256" key="6">
    <source>
        <dbReference type="ARBA" id="ARBA00022989"/>
    </source>
</evidence>
<dbReference type="NCBIfam" id="TIGR00966">
    <property type="entry name" value="transloc_SecF"/>
    <property type="match status" value="1"/>
</dbReference>
<feature type="transmembrane region" description="Helical" evidence="9">
    <location>
        <begin position="728"/>
        <end position="753"/>
    </location>
</feature>
<dbReference type="NCBIfam" id="TIGR01129">
    <property type="entry name" value="secD"/>
    <property type="match status" value="1"/>
</dbReference>
<dbReference type="PANTHER" id="PTHR30081:SF1">
    <property type="entry name" value="PROTEIN TRANSLOCASE SUBUNIT SECD"/>
    <property type="match status" value="1"/>
</dbReference>
<feature type="transmembrane region" description="Helical" evidence="9">
    <location>
        <begin position="15"/>
        <end position="33"/>
    </location>
</feature>
<dbReference type="Gene3D" id="3.30.1360.200">
    <property type="match status" value="1"/>
</dbReference>
<dbReference type="InterPro" id="IPR048634">
    <property type="entry name" value="SecD_SecF_C"/>
</dbReference>
<dbReference type="Pfam" id="PF07549">
    <property type="entry name" value="Sec_GG"/>
    <property type="match status" value="1"/>
</dbReference>
<evidence type="ECO:0000256" key="1">
    <source>
        <dbReference type="ARBA" id="ARBA00004651"/>
    </source>
</evidence>
<evidence type="ECO:0000256" key="3">
    <source>
        <dbReference type="ARBA" id="ARBA00022475"/>
    </source>
</evidence>
<comment type="caution">
    <text evidence="14">The sequence shown here is derived from an EMBL/GenBank/DDBJ whole genome shotgun (WGS) entry which is preliminary data.</text>
</comment>
<dbReference type="SUPFAM" id="SSF82866">
    <property type="entry name" value="Multidrug efflux transporter AcrB transmembrane domain"/>
    <property type="match status" value="2"/>
</dbReference>
<dbReference type="NCBIfam" id="TIGR00916">
    <property type="entry name" value="2A0604s01"/>
    <property type="match status" value="1"/>
</dbReference>
<feature type="transmembrane region" description="Helical" evidence="9">
    <location>
        <begin position="686"/>
        <end position="707"/>
    </location>
</feature>
<dbReference type="FunFam" id="1.20.1640.10:FF:000004">
    <property type="entry name" value="Protein translocase subunit SecD"/>
    <property type="match status" value="1"/>
</dbReference>
<gene>
    <name evidence="9 14" type="primary">secD</name>
    <name evidence="10" type="synonym">secF</name>
    <name evidence="14" type="ORF">JIN81_17420</name>
</gene>
<feature type="transmembrane region" description="Helical" evidence="9">
    <location>
        <begin position="629"/>
        <end position="651"/>
    </location>
</feature>
<evidence type="ECO:0000313" key="14">
    <source>
        <dbReference type="EMBL" id="MBK1828819.1"/>
    </source>
</evidence>
<feature type="domain" description="SecDF P1 head subdomain" evidence="13">
    <location>
        <begin position="198"/>
        <end position="293"/>
    </location>
</feature>
<keyword evidence="7 9" id="KW-0811">Translocation</keyword>
<keyword evidence="6 9" id="KW-1133">Transmembrane helix</keyword>
<keyword evidence="15" id="KW-1185">Reference proteome</keyword>
<evidence type="ECO:0000256" key="4">
    <source>
        <dbReference type="ARBA" id="ARBA00022692"/>
    </source>
</evidence>
<keyword evidence="4 9" id="KW-0812">Transmembrane</keyword>
<dbReference type="InterPro" id="IPR054384">
    <property type="entry name" value="SecDF_P1_head"/>
</dbReference>